<dbReference type="RefSeq" id="WP_053946427.1">
    <property type="nucleotide sequence ID" value="NZ_CP012622.1"/>
</dbReference>
<dbReference type="SUPFAM" id="SSF53474">
    <property type="entry name" value="alpha/beta-Hydrolases"/>
    <property type="match status" value="1"/>
</dbReference>
<dbReference type="PATRIC" id="fig|362837.3.peg.785"/>
<sequence>MNNLLIEKVISLINNRNRQNYDLYKNNGYINLLSLYQQAIFEQTNDQEVLNLNVKEFKKVEFKSFDSKNIVGIYHLNKKKSKKWIIACHGFSSSKESSAIASYYFNKLGYNIFAFDFRNHGESDDALITMGINEEKDLVHALEFVKTNFKTKEISLLGFSMGAHTVNRVAISNNIKKYNIKFAVADSPYFETTKVLKRIINTIGGTLIGNFLDKILQGVYKVYNEKYKIDIEADTITYRIPLCKNSFPVLYLHSKKDKVTDYQDSEKFYNLRKVLKVKDALHIFLTGEHIRTQVLHTVMYWKLVEDFINNK</sequence>
<accession>A0A0M4K1X5</accession>
<dbReference type="Gene3D" id="3.40.50.1820">
    <property type="entry name" value="alpha/beta hydrolase"/>
    <property type="match status" value="1"/>
</dbReference>
<keyword evidence="3" id="KW-1185">Reference proteome</keyword>
<dbReference type="Pfam" id="PF12146">
    <property type="entry name" value="Hydrolase_4"/>
    <property type="match status" value="1"/>
</dbReference>
<dbReference type="KEGG" id="scj:SCANT_v1c07690"/>
<dbReference type="InterPro" id="IPR022742">
    <property type="entry name" value="Hydrolase_4"/>
</dbReference>
<proteinExistence type="predicted"/>
<dbReference type="AlphaFoldDB" id="A0A0M4K1X5"/>
<feature type="domain" description="Serine aminopeptidase S33" evidence="1">
    <location>
        <begin position="80"/>
        <end position="199"/>
    </location>
</feature>
<organism evidence="2 3">
    <name type="scientific">Spiroplasma cantharicola</name>
    <dbReference type="NCBI Taxonomy" id="362837"/>
    <lineage>
        <taxon>Bacteria</taxon>
        <taxon>Bacillati</taxon>
        <taxon>Mycoplasmatota</taxon>
        <taxon>Mollicutes</taxon>
        <taxon>Entomoplasmatales</taxon>
        <taxon>Spiroplasmataceae</taxon>
        <taxon>Spiroplasma</taxon>
    </lineage>
</organism>
<dbReference type="PANTHER" id="PTHR43358:SF4">
    <property type="entry name" value="ALPHA_BETA HYDROLASE FOLD-1 DOMAIN-CONTAINING PROTEIN"/>
    <property type="match status" value="1"/>
</dbReference>
<dbReference type="OrthoDB" id="384284at2"/>
<evidence type="ECO:0000313" key="2">
    <source>
        <dbReference type="EMBL" id="ALD66675.1"/>
    </source>
</evidence>
<reference evidence="2 3" key="1">
    <citation type="journal article" date="2015" name="Genome Announc.">
        <title>Complete Genome Sequence of Spiroplasma cantharicola CC-1T (DSM 21588), a Bacterium Isolated from Soldier Beetle (Cantharis carolinus).</title>
        <authorList>
            <person name="Lo W.S."/>
            <person name="Liu P.Y."/>
            <person name="Kuo C.H."/>
        </authorList>
    </citation>
    <scope>NUCLEOTIDE SEQUENCE [LARGE SCALE GENOMIC DNA]</scope>
    <source>
        <strain evidence="2 3">CC-1</strain>
    </source>
</reference>
<keyword evidence="2" id="KW-0378">Hydrolase</keyword>
<dbReference type="PANTHER" id="PTHR43358">
    <property type="entry name" value="ALPHA/BETA-HYDROLASE"/>
    <property type="match status" value="1"/>
</dbReference>
<gene>
    <name evidence="2" type="ORF">SCANT_v1c07690</name>
</gene>
<dbReference type="InterPro" id="IPR029058">
    <property type="entry name" value="AB_hydrolase_fold"/>
</dbReference>
<dbReference type="Proteomes" id="UP000063919">
    <property type="component" value="Chromosome"/>
</dbReference>
<dbReference type="STRING" id="362837.SCANT_v1c07690"/>
<evidence type="ECO:0000313" key="3">
    <source>
        <dbReference type="Proteomes" id="UP000063919"/>
    </source>
</evidence>
<dbReference type="GO" id="GO:0016787">
    <property type="term" value="F:hydrolase activity"/>
    <property type="evidence" value="ECO:0007669"/>
    <property type="project" value="UniProtKB-KW"/>
</dbReference>
<name>A0A0M4K1X5_9MOLU</name>
<dbReference type="InterPro" id="IPR052920">
    <property type="entry name" value="DNA-binding_regulatory"/>
</dbReference>
<protein>
    <submittedName>
        <fullName evidence="2">Hydrolase</fullName>
    </submittedName>
</protein>
<evidence type="ECO:0000259" key="1">
    <source>
        <dbReference type="Pfam" id="PF12146"/>
    </source>
</evidence>
<dbReference type="EMBL" id="CP012622">
    <property type="protein sequence ID" value="ALD66675.1"/>
    <property type="molecule type" value="Genomic_DNA"/>
</dbReference>